<feature type="non-terminal residue" evidence="1">
    <location>
        <position position="1"/>
    </location>
</feature>
<sequence>GQERARSNRHNFWMARLGTPEKGQQNALRVVHRPGSLRYGRVRVGDALPGARRPDSLSDALLGVGFVRLRGASGVGRVQDEPAAQGEGAGAPLYPALHRLSANRDARPEHVSLLRSLL</sequence>
<dbReference type="AlphaFoldDB" id="A0A6J4QL71"/>
<name>A0A6J4QL71_9ACTN</name>
<organism evidence="1">
    <name type="scientific">uncultured Rubrobacteraceae bacterium</name>
    <dbReference type="NCBI Taxonomy" id="349277"/>
    <lineage>
        <taxon>Bacteria</taxon>
        <taxon>Bacillati</taxon>
        <taxon>Actinomycetota</taxon>
        <taxon>Rubrobacteria</taxon>
        <taxon>Rubrobacterales</taxon>
        <taxon>Rubrobacteraceae</taxon>
        <taxon>environmental samples</taxon>
    </lineage>
</organism>
<feature type="non-terminal residue" evidence="1">
    <location>
        <position position="118"/>
    </location>
</feature>
<dbReference type="EMBL" id="CADCVD010000096">
    <property type="protein sequence ID" value="CAA9447989.1"/>
    <property type="molecule type" value="Genomic_DNA"/>
</dbReference>
<accession>A0A6J4QL71</accession>
<evidence type="ECO:0000313" key="1">
    <source>
        <dbReference type="EMBL" id="CAA9447989.1"/>
    </source>
</evidence>
<proteinExistence type="predicted"/>
<protein>
    <submittedName>
        <fullName evidence="1">Uncharacterized protein</fullName>
    </submittedName>
</protein>
<gene>
    <name evidence="1" type="ORF">AVDCRST_MAG37-2031</name>
</gene>
<reference evidence="1" key="1">
    <citation type="submission" date="2020-02" db="EMBL/GenBank/DDBJ databases">
        <authorList>
            <person name="Meier V. D."/>
        </authorList>
    </citation>
    <scope>NUCLEOTIDE SEQUENCE</scope>
    <source>
        <strain evidence="1">AVDCRST_MAG37</strain>
    </source>
</reference>